<name>A0ABQ8AJP2_BRANA</name>
<gene>
    <name evidence="1" type="ORF">HID58_055210</name>
</gene>
<dbReference type="EMBL" id="JAGKQM010000013">
    <property type="protein sequence ID" value="KAH0892781.1"/>
    <property type="molecule type" value="Genomic_DNA"/>
</dbReference>
<evidence type="ECO:0000313" key="2">
    <source>
        <dbReference type="Proteomes" id="UP000824890"/>
    </source>
</evidence>
<protein>
    <submittedName>
        <fullName evidence="1">Uncharacterized protein</fullName>
    </submittedName>
</protein>
<reference evidence="1 2" key="1">
    <citation type="submission" date="2021-05" db="EMBL/GenBank/DDBJ databases">
        <title>Genome Assembly of Synthetic Allotetraploid Brassica napus Reveals Homoeologous Exchanges between Subgenomes.</title>
        <authorList>
            <person name="Davis J.T."/>
        </authorList>
    </citation>
    <scope>NUCLEOTIDE SEQUENCE [LARGE SCALE GENOMIC DNA]</scope>
    <source>
        <strain evidence="2">cv. Da-Ae</strain>
        <tissue evidence="1">Seedling</tissue>
    </source>
</reference>
<comment type="caution">
    <text evidence="1">The sequence shown here is derived from an EMBL/GenBank/DDBJ whole genome shotgun (WGS) entry which is preliminary data.</text>
</comment>
<dbReference type="Proteomes" id="UP000824890">
    <property type="component" value="Unassembled WGS sequence"/>
</dbReference>
<sequence length="241" mass="27269">MHRYCGEVMGFKTTYNSELQSIQSFMKLVASCVEPKVFGGVHKVETVTVAELNAYVLNSDPHSVEFLCAGEVDSIDITNEWCFMSTSLCQMGQNLLVFHFYDSNSTITSFSKFFILNSMIFLRKFIITKPTYLYRTQRLKNLVGSTFTFRLKLSPFNFFSKHQPFPISRIFDNNQRPPLPNFAGNGGANNLGDDMPGAGAVKAQPSTLQRKLQGRVVAALYNLFRVESQLTVHNFQRILTS</sequence>
<organism evidence="1 2">
    <name type="scientific">Brassica napus</name>
    <name type="common">Rape</name>
    <dbReference type="NCBI Taxonomy" id="3708"/>
    <lineage>
        <taxon>Eukaryota</taxon>
        <taxon>Viridiplantae</taxon>
        <taxon>Streptophyta</taxon>
        <taxon>Embryophyta</taxon>
        <taxon>Tracheophyta</taxon>
        <taxon>Spermatophyta</taxon>
        <taxon>Magnoliopsida</taxon>
        <taxon>eudicotyledons</taxon>
        <taxon>Gunneridae</taxon>
        <taxon>Pentapetalae</taxon>
        <taxon>rosids</taxon>
        <taxon>malvids</taxon>
        <taxon>Brassicales</taxon>
        <taxon>Brassicaceae</taxon>
        <taxon>Brassiceae</taxon>
        <taxon>Brassica</taxon>
    </lineage>
</organism>
<accession>A0ABQ8AJP2</accession>
<proteinExistence type="predicted"/>
<keyword evidence="2" id="KW-1185">Reference proteome</keyword>
<evidence type="ECO:0000313" key="1">
    <source>
        <dbReference type="EMBL" id="KAH0892781.1"/>
    </source>
</evidence>